<dbReference type="Proteomes" id="UP000028089">
    <property type="component" value="Unassembled WGS sequence"/>
</dbReference>
<keyword evidence="1" id="KW-1133">Transmembrane helix</keyword>
<feature type="transmembrane region" description="Helical" evidence="1">
    <location>
        <begin position="302"/>
        <end position="320"/>
    </location>
</feature>
<feature type="transmembrane region" description="Helical" evidence="1">
    <location>
        <begin position="264"/>
        <end position="282"/>
    </location>
</feature>
<sequence>MKEKTVREVEELNKAYFKSLANTRASASMMVISWTGVFILALEIFIFYYYFDTVAIINPFMNWFFDLLLIACFYLIIAFFIPLVGLFVYKKQILSTIFLLLVYMVIYFSLQLMMLLIIVTSISTKEFTIGFSLYSPIFIPFLVICTICSFIYQYFWLKRELKKGFSINRTMGNYFAKSSAYSKNSLLIIFIVSMIGGLLSGKLILIFGILGALLFSYAFSQLITEVAYLLYLKIQSKEYWEDVPTKKETFRDLFKGFSLKKAKIRIPLEMVAFAILLGIINYSGYSDESIKRPIWLVWSVKLFIYAIELDILGSFILYVIKKVNTRFKKGKKKQ</sequence>
<comment type="caution">
    <text evidence="2">The sequence shown here is derived from an EMBL/GenBank/DDBJ whole genome shotgun (WGS) entry which is preliminary data.</text>
</comment>
<keyword evidence="1" id="KW-0812">Transmembrane</keyword>
<feature type="transmembrane region" description="Helical" evidence="1">
    <location>
        <begin position="178"/>
        <end position="199"/>
    </location>
</feature>
<dbReference type="RefSeq" id="WP_042751342.1">
    <property type="nucleotide sequence ID" value="NZ_JPFY01000013.1"/>
</dbReference>
<dbReference type="PATRIC" id="fig|28037.93.peg.1368"/>
<evidence type="ECO:0000313" key="3">
    <source>
        <dbReference type="Proteomes" id="UP000028089"/>
    </source>
</evidence>
<feature type="transmembrane region" description="Helical" evidence="1">
    <location>
        <begin position="134"/>
        <end position="157"/>
    </location>
</feature>
<organism evidence="2 3">
    <name type="scientific">Streptococcus mitis</name>
    <dbReference type="NCBI Taxonomy" id="28037"/>
    <lineage>
        <taxon>Bacteria</taxon>
        <taxon>Bacillati</taxon>
        <taxon>Bacillota</taxon>
        <taxon>Bacilli</taxon>
        <taxon>Lactobacillales</taxon>
        <taxon>Streptococcaceae</taxon>
        <taxon>Streptococcus</taxon>
        <taxon>Streptococcus mitis group</taxon>
    </lineage>
</organism>
<accession>A0A081QQU4</accession>
<feature type="transmembrane region" description="Helical" evidence="1">
    <location>
        <begin position="63"/>
        <end position="89"/>
    </location>
</feature>
<dbReference type="AlphaFoldDB" id="A0A081QQU4"/>
<keyword evidence="1" id="KW-0472">Membrane</keyword>
<feature type="transmembrane region" description="Helical" evidence="1">
    <location>
        <begin position="205"/>
        <end position="231"/>
    </location>
</feature>
<protein>
    <submittedName>
        <fullName evidence="2">Putative membrane protein</fullName>
    </submittedName>
</protein>
<feature type="transmembrane region" description="Helical" evidence="1">
    <location>
        <begin position="31"/>
        <end position="51"/>
    </location>
</feature>
<reference evidence="2 3" key="1">
    <citation type="submission" date="2014-05" db="EMBL/GenBank/DDBJ databases">
        <authorList>
            <person name="Daugherty S.C."/>
            <person name="Tallon L.J."/>
            <person name="Sadzewicz L."/>
            <person name="Kilian M."/>
            <person name="Tettelin H."/>
        </authorList>
    </citation>
    <scope>NUCLEOTIDE SEQUENCE [LARGE SCALE GENOMIC DNA]</scope>
    <source>
        <strain evidence="2 3">SK578</strain>
    </source>
</reference>
<dbReference type="EMBL" id="JPFY01000013">
    <property type="protein sequence ID" value="KEQ45317.1"/>
    <property type="molecule type" value="Genomic_DNA"/>
</dbReference>
<evidence type="ECO:0000256" key="1">
    <source>
        <dbReference type="SAM" id="Phobius"/>
    </source>
</evidence>
<gene>
    <name evidence="2" type="ORF">SK578_1415</name>
</gene>
<feature type="transmembrane region" description="Helical" evidence="1">
    <location>
        <begin position="96"/>
        <end position="122"/>
    </location>
</feature>
<proteinExistence type="predicted"/>
<name>A0A081QQU4_STRMT</name>
<evidence type="ECO:0000313" key="2">
    <source>
        <dbReference type="EMBL" id="KEQ45317.1"/>
    </source>
</evidence>